<dbReference type="AlphaFoldDB" id="A0AAD3XQT4"/>
<dbReference type="Proteomes" id="UP001279734">
    <property type="component" value="Unassembled WGS sequence"/>
</dbReference>
<accession>A0AAD3XQT4</accession>
<keyword evidence="1" id="KW-0479">Metal-binding</keyword>
<feature type="region of interest" description="Disordered" evidence="8">
    <location>
        <begin position="104"/>
        <end position="123"/>
    </location>
</feature>
<evidence type="ECO:0000256" key="1">
    <source>
        <dbReference type="ARBA" id="ARBA00022723"/>
    </source>
</evidence>
<dbReference type="PROSITE" id="PS00344">
    <property type="entry name" value="GATA_ZN_FINGER_1"/>
    <property type="match status" value="1"/>
</dbReference>
<keyword evidence="4" id="KW-0805">Transcription regulation</keyword>
<dbReference type="SUPFAM" id="SSF57716">
    <property type="entry name" value="Glucocorticoid receptor-like (DNA-binding domain)"/>
    <property type="match status" value="1"/>
</dbReference>
<evidence type="ECO:0000256" key="5">
    <source>
        <dbReference type="ARBA" id="ARBA00023125"/>
    </source>
</evidence>
<gene>
    <name evidence="10" type="ORF">Nepgr_015564</name>
</gene>
<dbReference type="GO" id="GO:0006355">
    <property type="term" value="P:regulation of DNA-templated transcription"/>
    <property type="evidence" value="ECO:0007669"/>
    <property type="project" value="InterPro"/>
</dbReference>
<evidence type="ECO:0000256" key="3">
    <source>
        <dbReference type="ARBA" id="ARBA00022833"/>
    </source>
</evidence>
<name>A0AAD3XQT4_NEPGR</name>
<dbReference type="SMART" id="SM00401">
    <property type="entry name" value="ZnF_GATA"/>
    <property type="match status" value="1"/>
</dbReference>
<keyword evidence="5" id="KW-0238">DNA-binding</keyword>
<protein>
    <recommendedName>
        <fullName evidence="9">GATA-type domain-containing protein</fullName>
    </recommendedName>
</protein>
<keyword evidence="2 7" id="KW-0863">Zinc-finger</keyword>
<evidence type="ECO:0000256" key="7">
    <source>
        <dbReference type="PROSITE-ProRule" id="PRU00094"/>
    </source>
</evidence>
<dbReference type="PANTHER" id="PTHR47255:SF4">
    <property type="entry name" value="GATA ZINC FINGER DOMAIN-CONTAINING PROTEIN 12"/>
    <property type="match status" value="1"/>
</dbReference>
<dbReference type="GO" id="GO:0043565">
    <property type="term" value="F:sequence-specific DNA binding"/>
    <property type="evidence" value="ECO:0007669"/>
    <property type="project" value="InterPro"/>
</dbReference>
<feature type="region of interest" description="Disordered" evidence="8">
    <location>
        <begin position="252"/>
        <end position="279"/>
    </location>
</feature>
<proteinExistence type="predicted"/>
<sequence>MTPSYFSFQPLVPDLNEDQPHSDHEQQLTFKFLAANSSSLSPSRPNLFNPSHDEAEYDYSESHQSYNHLEVDFFGTYDSGSYGHKAPQGKIENCGLKLFAGKKVEDPSDGSGGDQSREDGDNFSIKWVSPKTRLMKKMLKPDQINGGDAGIPRDRNMIKHRGDQRHRCPPTETDNSSNINSSLNGNNTIRVCADCNTTKTPLWRSGPKGPKSLCNACGIRQRKARAAMATANAAAASKGTVHAVKTQVMNNSKVHHKEKGSSGGSGLQQKKRSKIATTASPDRRKLCLEEFTLYLTKKLSLPEVFPQEEKEAAILLMALSYGLVHG</sequence>
<feature type="region of interest" description="Disordered" evidence="8">
    <location>
        <begin position="161"/>
        <end position="183"/>
    </location>
</feature>
<keyword evidence="11" id="KW-1185">Reference proteome</keyword>
<evidence type="ECO:0000259" key="9">
    <source>
        <dbReference type="PROSITE" id="PS50114"/>
    </source>
</evidence>
<feature type="region of interest" description="Disordered" evidence="8">
    <location>
        <begin position="1"/>
        <end position="26"/>
    </location>
</feature>
<dbReference type="Pfam" id="PF00320">
    <property type="entry name" value="GATA"/>
    <property type="match status" value="1"/>
</dbReference>
<dbReference type="InterPro" id="IPR000679">
    <property type="entry name" value="Znf_GATA"/>
</dbReference>
<evidence type="ECO:0000256" key="4">
    <source>
        <dbReference type="ARBA" id="ARBA00023015"/>
    </source>
</evidence>
<dbReference type="PROSITE" id="PS50114">
    <property type="entry name" value="GATA_ZN_FINGER_2"/>
    <property type="match status" value="1"/>
</dbReference>
<dbReference type="InterPro" id="IPR013088">
    <property type="entry name" value="Znf_NHR/GATA"/>
</dbReference>
<comment type="caution">
    <text evidence="10">The sequence shown here is derived from an EMBL/GenBank/DDBJ whole genome shotgun (WGS) entry which is preliminary data.</text>
</comment>
<evidence type="ECO:0000256" key="8">
    <source>
        <dbReference type="SAM" id="MobiDB-lite"/>
    </source>
</evidence>
<dbReference type="CDD" id="cd00202">
    <property type="entry name" value="ZnF_GATA"/>
    <property type="match status" value="1"/>
</dbReference>
<keyword evidence="3" id="KW-0862">Zinc</keyword>
<evidence type="ECO:0000313" key="10">
    <source>
        <dbReference type="EMBL" id="GMH13723.1"/>
    </source>
</evidence>
<dbReference type="PANTHER" id="PTHR47255">
    <property type="entry name" value="GATA TRANSCRIPTION FACTOR 22-RELATED"/>
    <property type="match status" value="1"/>
</dbReference>
<feature type="domain" description="GATA-type" evidence="9">
    <location>
        <begin position="186"/>
        <end position="222"/>
    </location>
</feature>
<evidence type="ECO:0000313" key="11">
    <source>
        <dbReference type="Proteomes" id="UP001279734"/>
    </source>
</evidence>
<dbReference type="Gene3D" id="3.30.50.10">
    <property type="entry name" value="Erythroid Transcription Factor GATA-1, subunit A"/>
    <property type="match status" value="1"/>
</dbReference>
<dbReference type="InterPro" id="IPR052138">
    <property type="entry name" value="GATA_ZnFinger_Domain"/>
</dbReference>
<evidence type="ECO:0000256" key="2">
    <source>
        <dbReference type="ARBA" id="ARBA00022771"/>
    </source>
</evidence>
<keyword evidence="6" id="KW-0804">Transcription</keyword>
<evidence type="ECO:0000256" key="6">
    <source>
        <dbReference type="ARBA" id="ARBA00023163"/>
    </source>
</evidence>
<dbReference type="EMBL" id="BSYO01000013">
    <property type="protein sequence ID" value="GMH13723.1"/>
    <property type="molecule type" value="Genomic_DNA"/>
</dbReference>
<dbReference type="GO" id="GO:0008270">
    <property type="term" value="F:zinc ion binding"/>
    <property type="evidence" value="ECO:0007669"/>
    <property type="project" value="UniProtKB-KW"/>
</dbReference>
<reference evidence="10" key="1">
    <citation type="submission" date="2023-05" db="EMBL/GenBank/DDBJ databases">
        <title>Nepenthes gracilis genome sequencing.</title>
        <authorList>
            <person name="Fukushima K."/>
        </authorList>
    </citation>
    <scope>NUCLEOTIDE SEQUENCE</scope>
    <source>
        <strain evidence="10">SING2019-196</strain>
    </source>
</reference>
<organism evidence="10 11">
    <name type="scientific">Nepenthes gracilis</name>
    <name type="common">Slender pitcher plant</name>
    <dbReference type="NCBI Taxonomy" id="150966"/>
    <lineage>
        <taxon>Eukaryota</taxon>
        <taxon>Viridiplantae</taxon>
        <taxon>Streptophyta</taxon>
        <taxon>Embryophyta</taxon>
        <taxon>Tracheophyta</taxon>
        <taxon>Spermatophyta</taxon>
        <taxon>Magnoliopsida</taxon>
        <taxon>eudicotyledons</taxon>
        <taxon>Gunneridae</taxon>
        <taxon>Pentapetalae</taxon>
        <taxon>Caryophyllales</taxon>
        <taxon>Nepenthaceae</taxon>
        <taxon>Nepenthes</taxon>
    </lineage>
</organism>